<evidence type="ECO:0000256" key="1">
    <source>
        <dbReference type="ARBA" id="ARBA00022450"/>
    </source>
</evidence>
<dbReference type="SUPFAM" id="SSF56801">
    <property type="entry name" value="Acetyl-CoA synthetase-like"/>
    <property type="match status" value="2"/>
</dbReference>
<keyword evidence="1" id="KW-0596">Phosphopantetheine</keyword>
<organism evidence="4 5">
    <name type="scientific">Adineta ricciae</name>
    <name type="common">Rotifer</name>
    <dbReference type="NCBI Taxonomy" id="249248"/>
    <lineage>
        <taxon>Eukaryota</taxon>
        <taxon>Metazoa</taxon>
        <taxon>Spiralia</taxon>
        <taxon>Gnathifera</taxon>
        <taxon>Rotifera</taxon>
        <taxon>Eurotatoria</taxon>
        <taxon>Bdelloidea</taxon>
        <taxon>Adinetida</taxon>
        <taxon>Adinetidae</taxon>
        <taxon>Adineta</taxon>
    </lineage>
</organism>
<dbReference type="GO" id="GO:0031177">
    <property type="term" value="F:phosphopantetheine binding"/>
    <property type="evidence" value="ECO:0007669"/>
    <property type="project" value="TreeGrafter"/>
</dbReference>
<proteinExistence type="predicted"/>
<feature type="domain" description="Carrier" evidence="3">
    <location>
        <begin position="971"/>
        <end position="1049"/>
    </location>
</feature>
<name>A0A815HNB0_ADIRI</name>
<protein>
    <recommendedName>
        <fullName evidence="3">Carrier domain-containing protein</fullName>
    </recommendedName>
</protein>
<keyword evidence="5" id="KW-1185">Reference proteome</keyword>
<dbReference type="InterPro" id="IPR023213">
    <property type="entry name" value="CAT-like_dom_sf"/>
</dbReference>
<dbReference type="Pfam" id="PF13193">
    <property type="entry name" value="AMP-binding_C"/>
    <property type="match status" value="1"/>
</dbReference>
<evidence type="ECO:0000313" key="4">
    <source>
        <dbReference type="EMBL" id="CAF1356390.1"/>
    </source>
</evidence>
<gene>
    <name evidence="4" type="ORF">XAT740_LOCUS31769</name>
</gene>
<dbReference type="SUPFAM" id="SSF52777">
    <property type="entry name" value="CoA-dependent acyltransferases"/>
    <property type="match status" value="6"/>
</dbReference>
<dbReference type="InterPro" id="IPR009081">
    <property type="entry name" value="PP-bd_ACP"/>
</dbReference>
<sequence>MPFLYRLSSQHSLSIKKLRRALQLVVTKHTSLRTSLIFATEKSLLMQRLVDSSSGDNQLFSFTEHTIDADEQLNDIIQEEERNPQFFDLAHGLVFRCHIIHYEQIPLNDRLSDKGVLVFNFHHALFDFQSMNIFLHDLNQAYTTGQLSNDDNNTLQYLDYSIIEQQMPMTDASMFWLDTLHGCNLNQSLSLPFDRYRLSNEYRADRRITVSFNFDLDLSYHLVTYSSLNNMSLQHIILATYYAFLYKLTNGESDLCIGMNINNRYKPEIKSIIGFFENIIPLRCQLDSYWSFYQLIEHICDIEINALKYSYYPLERILDQHPNVKNPAFLDIFFGFQLNENDYSKNEVMIGDARLHLISISLNRNKVEMMNKLDFSVLVEYNVNMNQFSCTINASRDLFNIDTVDKIGQRFHFMLEQLFHVKDNQLKKSVYELSLILSDERIVLESMNNTKIIFPSVSCIHHEFVCQVMKYPQKLAVELDDQSLTYSELLYYAQVLSLDILHKYDVVPGEIICQCVDRSLVTVIGIMAIEMVGGVYCSLPARDPERRLHVLIEEIQSRLVLVHHLTKAIFNADTISLDIDSVLINNEVKGSIDIDRLSNTGIIARTIAYVTFTSGSTGKPKLVPVHLEGFINYIHSLINIDALNKNDIVLQLAASTFDIHILEILASLFCGATVIMLHPDGNMDFAYLDYVLHSKEVTHLEAVPTFLKYFCDFIQENNFNPLMSTIRNVCYGGEPVSATSVTLLKNHVIESCRIWNLCGPSEASYGITYHLVEKNFGMNNIPIGTPFPNCICLIMDEFLQSVAIGQEGELLIGGVGKFCGYLGRDDLTMKVLTNINGERFYRTGDLVKVDKNGCMHYICRKDFQIKLHGQRIELEEIERCLLDTSIYGCVVTKSGDDHLIAYIEKSADINEYQLREHCQLNLPPHMIPSFFIILDKFPLNANGKVDRKRLPSPGSSHQPATLLTDLDQLLQPTNKIEAIIHQIWCDLLEQQQISIDTNIFTIGGHSLILMQLLYRYKSRFHLETNSLSIRELFQSPTILNHAQLIHQTTNNTTQNINDNIWSSLYLTKARASFAQERVILDEQIRFSSKTTMNNLYLIPLLYRISSVESHALISRLRRTLLAVVRAHPILCTAVDFNTNGKLIQYRSDIDDHQSFGFTVTELHNDNELDDKIEEIMRDSDLFDLEKGRVMHCHIIRQHHRHHLTSQNDDLLTSDDLLVICLHHSAIDGYSIPLLLCDLSNAYRNDCSLPMNENTLQYIDYSVHERLIDMTASRGFWHSQLKGYNFERRLPLPFDQCRLSTEHRSTAGVTNEIIFDDDDITAGFLTFASVHQVTLYQLALATFYAFLFKLIHGESDICIASLDANRYKPELQNMIGMFVATLPYRVQVDSQWSFKELVKHVQQKYTSICEHTHYPLQDILADFHHNQLNTSFLQTFFEFNTEKGELDQLNLLDTSLDKVSLPISSFQYAIFDFEVIFLYDSTLDSGKLSCLMNFSLDCFNETTLKTITKRFEQFYSQLFTINSNSITTNEYLLPIRELSIILPEELEEIQGAMFYRLSGIVNKAPISYAQSRLLLNKQRHFDLHHSYAGILNLPYTYRCSSSDTLSIIQLQKSLQQLVYKHQSLRTSLVFHKENNIFMQQIIDMNKNDNDKLFAFVESTFEANEQLNQIIHNEKYNSQLFNLSQGQVFRCHVVYYKQIPTNDLISDKDIVIFNFHPAFFDLQSMNIFLHDLDRAYFTGQLSSDDHNNLRYLDYAITERQMPMTNTSMFWLDTLHDYNLDQLLSLPFDRYLLPNEHRTYRGIYVSFDFNKDLTYHFINYSSSNGIMPITVALAIYYVFLFKLTNGERDLCIGMNTDIRWKDELKTIIGLFENIIPLRCKLNPHWSFYQLIKYVQDMITNSLEYSYFPLQRILHQHLHISKCSFLDIFFNFRVNENKMMIRDVQHCVVPVSYQINADEIMTDFNFGVDIYHDPNINQLSCTINASLDLFDVETVVQIAQRFHSIIEQVFNETDDRIEKSIFELSLILPDERILKETINNTRMVFSSASFIHHEFAYQVMKYPQKLALELDDQCLTYCELLYYAQVLSSNLVNEHNVVPGDVICQCVDRSLSVVIGMLSIVMCGSIYCPLPPHDSEDRMHLLLQNIQTRLVLVHYMTKSKFNDNIISLDIDSVLTNKNIDYIIHTKVSNDIPKSIQIQHYNFITHIHSLTHMNILTNKDTIIQMSCTSNNTHIPEILGALLVGSAVIMLHPQGDKDIIYISTVLQQKQVSYMQTAPEYLNYMLEFLLKYDCLKFNTLRKINIRNNINTIPSIEKLYNNLCKDVNMWNSYGSTETAIDFTYHFIDINDKKAILPIGYPLCNYKCIILDEFLQSVTTGQIGELFVRGAGTSAAYLGHNDLTTRVFVDIDHELFFRTGDLVRMDNKGLLYYRRNQDHQSKLHGHYIDLNEIEQCLFEHTLVSACVVFILHDTCLVAYIQSSNIDENQLREYCQSRLPPHMIPSVFVILEQLPFSQNGKIDRKLLPTPPLSAMTNVNQSDLLLLTPLENALRCIFSEVFKRESMSTPPKTS</sequence>
<dbReference type="Gene3D" id="1.10.1200.10">
    <property type="entry name" value="ACP-like"/>
    <property type="match status" value="1"/>
</dbReference>
<dbReference type="GO" id="GO:0005737">
    <property type="term" value="C:cytoplasm"/>
    <property type="evidence" value="ECO:0007669"/>
    <property type="project" value="TreeGrafter"/>
</dbReference>
<dbReference type="Gene3D" id="3.30.559.30">
    <property type="entry name" value="Nonribosomal peptide synthetase, condensation domain"/>
    <property type="match status" value="3"/>
</dbReference>
<dbReference type="InterPro" id="IPR042099">
    <property type="entry name" value="ANL_N_sf"/>
</dbReference>
<evidence type="ECO:0000259" key="3">
    <source>
        <dbReference type="PROSITE" id="PS50075"/>
    </source>
</evidence>
<dbReference type="Gene3D" id="3.40.50.12780">
    <property type="entry name" value="N-terminal domain of ligase-like"/>
    <property type="match status" value="2"/>
</dbReference>
<evidence type="ECO:0000313" key="5">
    <source>
        <dbReference type="Proteomes" id="UP000663828"/>
    </source>
</evidence>
<dbReference type="PANTHER" id="PTHR45527">
    <property type="entry name" value="NONRIBOSOMAL PEPTIDE SYNTHETASE"/>
    <property type="match status" value="1"/>
</dbReference>
<dbReference type="Proteomes" id="UP000663828">
    <property type="component" value="Unassembled WGS sequence"/>
</dbReference>
<dbReference type="SUPFAM" id="SSF47336">
    <property type="entry name" value="ACP-like"/>
    <property type="match status" value="1"/>
</dbReference>
<keyword evidence="2" id="KW-0597">Phosphoprotein</keyword>
<dbReference type="Pfam" id="PF00550">
    <property type="entry name" value="PP-binding"/>
    <property type="match status" value="1"/>
</dbReference>
<dbReference type="InterPro" id="IPR045851">
    <property type="entry name" value="AMP-bd_C_sf"/>
</dbReference>
<dbReference type="InterPro" id="IPR036736">
    <property type="entry name" value="ACP-like_sf"/>
</dbReference>
<dbReference type="InterPro" id="IPR000873">
    <property type="entry name" value="AMP-dep_synth/lig_dom"/>
</dbReference>
<dbReference type="GO" id="GO:0043041">
    <property type="term" value="P:amino acid activation for nonribosomal peptide biosynthetic process"/>
    <property type="evidence" value="ECO:0007669"/>
    <property type="project" value="TreeGrafter"/>
</dbReference>
<dbReference type="Gene3D" id="3.30.559.10">
    <property type="entry name" value="Chloramphenicol acetyltransferase-like domain"/>
    <property type="match status" value="3"/>
</dbReference>
<dbReference type="PROSITE" id="PS50075">
    <property type="entry name" value="CARRIER"/>
    <property type="match status" value="1"/>
</dbReference>
<dbReference type="Pfam" id="PF00668">
    <property type="entry name" value="Condensation"/>
    <property type="match status" value="3"/>
</dbReference>
<dbReference type="GO" id="GO:0003824">
    <property type="term" value="F:catalytic activity"/>
    <property type="evidence" value="ECO:0007669"/>
    <property type="project" value="InterPro"/>
</dbReference>
<dbReference type="PROSITE" id="PS00455">
    <property type="entry name" value="AMP_BINDING"/>
    <property type="match status" value="1"/>
</dbReference>
<dbReference type="Pfam" id="PF00501">
    <property type="entry name" value="AMP-binding"/>
    <property type="match status" value="2"/>
</dbReference>
<dbReference type="CDD" id="cd05930">
    <property type="entry name" value="A_NRPS"/>
    <property type="match status" value="1"/>
</dbReference>
<dbReference type="InterPro" id="IPR020845">
    <property type="entry name" value="AMP-binding_CS"/>
</dbReference>
<comment type="caution">
    <text evidence="4">The sequence shown here is derived from an EMBL/GenBank/DDBJ whole genome shotgun (WGS) entry which is preliminary data.</text>
</comment>
<accession>A0A815HNB0</accession>
<dbReference type="Gene3D" id="3.30.300.30">
    <property type="match status" value="2"/>
</dbReference>
<dbReference type="InterPro" id="IPR025110">
    <property type="entry name" value="AMP-bd_C"/>
</dbReference>
<evidence type="ECO:0000256" key="2">
    <source>
        <dbReference type="ARBA" id="ARBA00022553"/>
    </source>
</evidence>
<reference evidence="4" key="1">
    <citation type="submission" date="2021-02" db="EMBL/GenBank/DDBJ databases">
        <authorList>
            <person name="Nowell W R."/>
        </authorList>
    </citation>
    <scope>NUCLEOTIDE SEQUENCE</scope>
</reference>
<dbReference type="EMBL" id="CAJNOR010002915">
    <property type="protein sequence ID" value="CAF1356390.1"/>
    <property type="molecule type" value="Genomic_DNA"/>
</dbReference>
<dbReference type="PANTHER" id="PTHR45527:SF1">
    <property type="entry name" value="FATTY ACID SYNTHASE"/>
    <property type="match status" value="1"/>
</dbReference>
<dbReference type="GO" id="GO:0044550">
    <property type="term" value="P:secondary metabolite biosynthetic process"/>
    <property type="evidence" value="ECO:0007669"/>
    <property type="project" value="TreeGrafter"/>
</dbReference>
<dbReference type="InterPro" id="IPR001242">
    <property type="entry name" value="Condensation_dom"/>
</dbReference>